<evidence type="ECO:0000256" key="4">
    <source>
        <dbReference type="ARBA" id="ARBA00023285"/>
    </source>
</evidence>
<reference evidence="12 13" key="1">
    <citation type="submission" date="2019-11" db="EMBL/GenBank/DDBJ databases">
        <title>Novel species isolated from a subtropical stream in China.</title>
        <authorList>
            <person name="Lu H."/>
        </authorList>
    </citation>
    <scope>NUCLEOTIDE SEQUENCE [LARGE SCALE GENOMIC DNA]</scope>
    <source>
        <strain evidence="12 13">FT80W</strain>
    </source>
</reference>
<dbReference type="InterPro" id="IPR058792">
    <property type="entry name" value="Beta-barrel_RND_2"/>
</dbReference>
<keyword evidence="2" id="KW-0813">Transport</keyword>
<dbReference type="PANTHER" id="PTHR30097:SF4">
    <property type="entry name" value="SLR6042 PROTEIN"/>
    <property type="match status" value="1"/>
</dbReference>
<evidence type="ECO:0000313" key="12">
    <source>
        <dbReference type="EMBL" id="MRW92060.1"/>
    </source>
</evidence>
<dbReference type="GO" id="GO:0060003">
    <property type="term" value="P:copper ion export"/>
    <property type="evidence" value="ECO:0007669"/>
    <property type="project" value="TreeGrafter"/>
</dbReference>
<sequence>MSHYQEPAMKTKVSVLIALIGLALAAAILLWKPAAAPVDAAADHAEDDGIIAMSPQQIQSAGIVIAKAGSASMGNVIQLPGEVRFNDDLTAHIVPRMPGVAESVSADLGQRVKKGQVLAVISSTLLADLRSASLAAQKRLTLAQTTYQREHKLWQDKISAEQDYLQAQTALREAEIEAQTTRAKLAALGAADSDGPLNRYILRAPFDGEVVEKHIALGEAVKEDANVFLLSDLSSVWIELAVTPRDLETVRVGASMTITSPATHSTATGKVSYVGNLLGEQTRSAKVRVVIANPDQAWRPGLFVNASMTQGERQVPVAVAAEAVREVEGKSVVYVQVAQGFRAQPVKTGSSDGKLTEIVDGLSAGTAYAAAGSFLLKAEQGKDGASHEH</sequence>
<dbReference type="InterPro" id="IPR006143">
    <property type="entry name" value="RND_pump_MFP"/>
</dbReference>
<dbReference type="SUPFAM" id="SSF111369">
    <property type="entry name" value="HlyD-like secretion proteins"/>
    <property type="match status" value="1"/>
</dbReference>
<evidence type="ECO:0000259" key="10">
    <source>
        <dbReference type="Pfam" id="PF25973"/>
    </source>
</evidence>
<keyword evidence="3" id="KW-0862">Zinc</keyword>
<evidence type="ECO:0000256" key="1">
    <source>
        <dbReference type="ARBA" id="ARBA00009477"/>
    </source>
</evidence>
<feature type="domain" description="CzcB-like C-terminal circularly permuted SH3-like" evidence="11">
    <location>
        <begin position="317"/>
        <end position="377"/>
    </location>
</feature>
<organism evidence="12 13">
    <name type="scientific">Duganella guangzhouensis</name>
    <dbReference type="NCBI Taxonomy" id="2666084"/>
    <lineage>
        <taxon>Bacteria</taxon>
        <taxon>Pseudomonadati</taxon>
        <taxon>Pseudomonadota</taxon>
        <taxon>Betaproteobacteria</taxon>
        <taxon>Burkholderiales</taxon>
        <taxon>Oxalobacteraceae</taxon>
        <taxon>Telluria group</taxon>
        <taxon>Duganella</taxon>
    </lineage>
</organism>
<evidence type="ECO:0000259" key="8">
    <source>
        <dbReference type="Pfam" id="PF25893"/>
    </source>
</evidence>
<evidence type="ECO:0000256" key="7">
    <source>
        <dbReference type="SAM" id="Coils"/>
    </source>
</evidence>
<accession>A0A6I2L2X3</accession>
<comment type="caution">
    <text evidence="12">The sequence shown here is derived from an EMBL/GenBank/DDBJ whole genome shotgun (WGS) entry which is preliminary data.</text>
</comment>
<dbReference type="GO" id="GO:0022857">
    <property type="term" value="F:transmembrane transporter activity"/>
    <property type="evidence" value="ECO:0007669"/>
    <property type="project" value="InterPro"/>
</dbReference>
<dbReference type="FunFam" id="2.40.30.170:FF:000010">
    <property type="entry name" value="Efflux RND transporter periplasmic adaptor subunit"/>
    <property type="match status" value="1"/>
</dbReference>
<dbReference type="InterPro" id="IPR058647">
    <property type="entry name" value="BSH_CzcB-like"/>
</dbReference>
<evidence type="ECO:0000259" key="11">
    <source>
        <dbReference type="Pfam" id="PF25975"/>
    </source>
</evidence>
<dbReference type="GO" id="GO:0015679">
    <property type="term" value="P:plasma membrane copper ion transport"/>
    <property type="evidence" value="ECO:0007669"/>
    <property type="project" value="TreeGrafter"/>
</dbReference>
<evidence type="ECO:0000313" key="13">
    <source>
        <dbReference type="Proteomes" id="UP000433309"/>
    </source>
</evidence>
<dbReference type="Pfam" id="PF25973">
    <property type="entry name" value="BSH_CzcB"/>
    <property type="match status" value="1"/>
</dbReference>
<dbReference type="GO" id="GO:0030288">
    <property type="term" value="C:outer membrane-bounded periplasmic space"/>
    <property type="evidence" value="ECO:0007669"/>
    <property type="project" value="TreeGrafter"/>
</dbReference>
<dbReference type="GO" id="GO:0016020">
    <property type="term" value="C:membrane"/>
    <property type="evidence" value="ECO:0007669"/>
    <property type="project" value="InterPro"/>
</dbReference>
<dbReference type="PANTHER" id="PTHR30097">
    <property type="entry name" value="CATION EFFLUX SYSTEM PROTEIN CUSB"/>
    <property type="match status" value="1"/>
</dbReference>
<name>A0A6I2L2X3_9BURK</name>
<dbReference type="Gene3D" id="2.40.420.20">
    <property type="match status" value="1"/>
</dbReference>
<feature type="domain" description="CzcB-like alpha-helical hairpin" evidence="8">
    <location>
        <begin position="128"/>
        <end position="187"/>
    </location>
</feature>
<dbReference type="GO" id="GO:0046914">
    <property type="term" value="F:transition metal ion binding"/>
    <property type="evidence" value="ECO:0007669"/>
    <property type="project" value="TreeGrafter"/>
</dbReference>
<dbReference type="AlphaFoldDB" id="A0A6I2L2X3"/>
<keyword evidence="7" id="KW-0175">Coiled coil</keyword>
<dbReference type="Gene3D" id="2.40.30.170">
    <property type="match status" value="1"/>
</dbReference>
<dbReference type="Pfam" id="PF25893">
    <property type="entry name" value="HH_CzcB"/>
    <property type="match status" value="1"/>
</dbReference>
<dbReference type="InterPro" id="IPR051909">
    <property type="entry name" value="MFP_Cation_Efflux"/>
</dbReference>
<feature type="coiled-coil region" evidence="7">
    <location>
        <begin position="157"/>
        <end position="191"/>
    </location>
</feature>
<evidence type="ECO:0000256" key="6">
    <source>
        <dbReference type="ARBA" id="ARBA00058766"/>
    </source>
</evidence>
<protein>
    <submittedName>
        <fullName evidence="12">Efflux RND transporter periplasmic adaptor subunit</fullName>
    </submittedName>
</protein>
<keyword evidence="13" id="KW-1185">Reference proteome</keyword>
<comment type="similarity">
    <text evidence="1">Belongs to the membrane fusion protein (MFP) (TC 8.A.1) family.</text>
</comment>
<dbReference type="InterPro" id="IPR058649">
    <property type="entry name" value="CzcB_C"/>
</dbReference>
<dbReference type="EMBL" id="WKJK01000009">
    <property type="protein sequence ID" value="MRW92060.1"/>
    <property type="molecule type" value="Genomic_DNA"/>
</dbReference>
<keyword evidence="4" id="KW-0170">Cobalt</keyword>
<feature type="domain" description="CzcB-like barrel-sandwich hybrid" evidence="10">
    <location>
        <begin position="90"/>
        <end position="232"/>
    </location>
</feature>
<keyword evidence="5" id="KW-0105">Cadmium resistance</keyword>
<proteinExistence type="inferred from homology"/>
<evidence type="ECO:0000259" key="9">
    <source>
        <dbReference type="Pfam" id="PF25954"/>
    </source>
</evidence>
<dbReference type="Pfam" id="PF25975">
    <property type="entry name" value="CzcB_C"/>
    <property type="match status" value="1"/>
</dbReference>
<dbReference type="NCBIfam" id="TIGR01730">
    <property type="entry name" value="RND_mfp"/>
    <property type="match status" value="1"/>
</dbReference>
<gene>
    <name evidence="12" type="ORF">GJ699_18865</name>
</gene>
<comment type="function">
    <text evidence="6">CzcA and CzcB together would act in zinc efflux nearly as effectively as the complete czc efflux system (CzcABC). The CzcB protein is thought to funnel zinc cations to the CzcA transport protein.</text>
</comment>
<dbReference type="InterPro" id="IPR058648">
    <property type="entry name" value="HH_CzcB-like"/>
</dbReference>
<dbReference type="GO" id="GO:0046686">
    <property type="term" value="P:response to cadmium ion"/>
    <property type="evidence" value="ECO:0007669"/>
    <property type="project" value="UniProtKB-KW"/>
</dbReference>
<dbReference type="FunFam" id="2.40.420.20:FF:000006">
    <property type="entry name" value="RND family efflux transporter MFP subunit"/>
    <property type="match status" value="1"/>
</dbReference>
<dbReference type="Pfam" id="PF25954">
    <property type="entry name" value="Beta-barrel_RND_2"/>
    <property type="match status" value="1"/>
</dbReference>
<evidence type="ECO:0000256" key="2">
    <source>
        <dbReference type="ARBA" id="ARBA00022448"/>
    </source>
</evidence>
<evidence type="ECO:0000256" key="3">
    <source>
        <dbReference type="ARBA" id="ARBA00022833"/>
    </source>
</evidence>
<feature type="domain" description="CusB-like beta-barrel" evidence="9">
    <location>
        <begin position="235"/>
        <end position="310"/>
    </location>
</feature>
<dbReference type="Proteomes" id="UP000433309">
    <property type="component" value="Unassembled WGS sequence"/>
</dbReference>
<dbReference type="Gene3D" id="1.10.287.470">
    <property type="entry name" value="Helix hairpin bin"/>
    <property type="match status" value="1"/>
</dbReference>
<evidence type="ECO:0000256" key="5">
    <source>
        <dbReference type="ARBA" id="ARBA00043263"/>
    </source>
</evidence>